<organism evidence="1 2">
    <name type="scientific">Coemansia biformis</name>
    <dbReference type="NCBI Taxonomy" id="1286918"/>
    <lineage>
        <taxon>Eukaryota</taxon>
        <taxon>Fungi</taxon>
        <taxon>Fungi incertae sedis</taxon>
        <taxon>Zoopagomycota</taxon>
        <taxon>Kickxellomycotina</taxon>
        <taxon>Kickxellomycetes</taxon>
        <taxon>Kickxellales</taxon>
        <taxon>Kickxellaceae</taxon>
        <taxon>Coemansia</taxon>
    </lineage>
</organism>
<reference evidence="1" key="1">
    <citation type="submission" date="2022-07" db="EMBL/GenBank/DDBJ databases">
        <title>Phylogenomic reconstructions and comparative analyses of Kickxellomycotina fungi.</title>
        <authorList>
            <person name="Reynolds N.K."/>
            <person name="Stajich J.E."/>
            <person name="Barry K."/>
            <person name="Grigoriev I.V."/>
            <person name="Crous P."/>
            <person name="Smith M.E."/>
        </authorList>
    </citation>
    <scope>NUCLEOTIDE SEQUENCE</scope>
    <source>
        <strain evidence="1">BCRC 34381</strain>
    </source>
</reference>
<comment type="caution">
    <text evidence="1">The sequence shown here is derived from an EMBL/GenBank/DDBJ whole genome shotgun (WGS) entry which is preliminary data.</text>
</comment>
<accession>A0A9W7YDD2</accession>
<dbReference type="Proteomes" id="UP001143981">
    <property type="component" value="Unassembled WGS sequence"/>
</dbReference>
<sequence>MALTREQQQALESARQASRGLGWATAQRSSRPAASPKIELMRLKAKASGNTSIAAADRLYLSVEWQGSATPVFLNVNAVIGNAAAQLAKQLRLAMLPDRIYRLRAPGGSEPLPSNKTFGELIAGDDGAASTLFNGCALELTC</sequence>
<protein>
    <submittedName>
        <fullName evidence="1">Uncharacterized protein</fullName>
    </submittedName>
</protein>
<proteinExistence type="predicted"/>
<dbReference type="AlphaFoldDB" id="A0A9W7YDD2"/>
<keyword evidence="2" id="KW-1185">Reference proteome</keyword>
<dbReference type="OrthoDB" id="431929at2759"/>
<evidence type="ECO:0000313" key="1">
    <source>
        <dbReference type="EMBL" id="KAJ1730423.1"/>
    </source>
</evidence>
<name>A0A9W7YDD2_9FUNG</name>
<evidence type="ECO:0000313" key="2">
    <source>
        <dbReference type="Proteomes" id="UP001143981"/>
    </source>
</evidence>
<gene>
    <name evidence="1" type="ORF">LPJ61_003018</name>
</gene>
<dbReference type="EMBL" id="JANBOI010000457">
    <property type="protein sequence ID" value="KAJ1730423.1"/>
    <property type="molecule type" value="Genomic_DNA"/>
</dbReference>